<dbReference type="Gene3D" id="3.40.50.300">
    <property type="entry name" value="P-loop containing nucleotide triphosphate hydrolases"/>
    <property type="match status" value="3"/>
</dbReference>
<keyword evidence="4 11" id="KW-0677">Repeat</keyword>
<evidence type="ECO:0000256" key="10">
    <source>
        <dbReference type="ARBA" id="ARBA00026057"/>
    </source>
</evidence>
<dbReference type="InterPro" id="IPR017730">
    <property type="entry name" value="Chaperonin_ClpB"/>
</dbReference>
<keyword evidence="6 12" id="KW-0067">ATP-binding</keyword>
<dbReference type="InterPro" id="IPR027417">
    <property type="entry name" value="P-loop_NTPase"/>
</dbReference>
<dbReference type="PROSITE" id="PS00870">
    <property type="entry name" value="CLPAB_1"/>
    <property type="match status" value="1"/>
</dbReference>
<dbReference type="InterPro" id="IPR004176">
    <property type="entry name" value="Clp_R_N"/>
</dbReference>
<dbReference type="Gene3D" id="1.10.8.60">
    <property type="match status" value="1"/>
</dbReference>
<evidence type="ECO:0000256" key="7">
    <source>
        <dbReference type="ARBA" id="ARBA00023054"/>
    </source>
</evidence>
<name>A0ABS9DYU9_9PROT</name>
<evidence type="ECO:0000256" key="6">
    <source>
        <dbReference type="ARBA" id="ARBA00022840"/>
    </source>
</evidence>
<dbReference type="InterPro" id="IPR041546">
    <property type="entry name" value="ClpA/ClpB_AAA_lid"/>
</dbReference>
<keyword evidence="13" id="KW-0963">Cytoplasm</keyword>
<dbReference type="SMART" id="SM01086">
    <property type="entry name" value="ClpB_D2-small"/>
    <property type="match status" value="1"/>
</dbReference>
<comment type="caution">
    <text evidence="15">The sequence shown here is derived from an EMBL/GenBank/DDBJ whole genome shotgun (WGS) entry which is preliminary data.</text>
</comment>
<dbReference type="Gene3D" id="1.10.1780.10">
    <property type="entry name" value="Clp, N-terminal domain"/>
    <property type="match status" value="1"/>
</dbReference>
<dbReference type="Pfam" id="PF07724">
    <property type="entry name" value="AAA_2"/>
    <property type="match status" value="1"/>
</dbReference>
<dbReference type="InterPro" id="IPR003959">
    <property type="entry name" value="ATPase_AAA_core"/>
</dbReference>
<dbReference type="Pfam" id="PF00004">
    <property type="entry name" value="AAA"/>
    <property type="match status" value="1"/>
</dbReference>
<reference evidence="15 16" key="1">
    <citation type="submission" date="2022-01" db="EMBL/GenBank/DDBJ databases">
        <authorList>
            <person name="Won M."/>
            <person name="Kim S.-J."/>
            <person name="Kwon S.-W."/>
        </authorList>
    </citation>
    <scope>NUCLEOTIDE SEQUENCE [LARGE SCALE GENOMIC DNA]</scope>
    <source>
        <strain evidence="15 16">KCTC 23505</strain>
    </source>
</reference>
<dbReference type="PROSITE" id="PS00871">
    <property type="entry name" value="CLPAB_2"/>
    <property type="match status" value="1"/>
</dbReference>
<dbReference type="InterPro" id="IPR001270">
    <property type="entry name" value="ClpA/B"/>
</dbReference>
<proteinExistence type="inferred from homology"/>
<dbReference type="InterPro" id="IPR003593">
    <property type="entry name" value="AAA+_ATPase"/>
</dbReference>
<dbReference type="InterPro" id="IPR018368">
    <property type="entry name" value="ClpA/B_CS1"/>
</dbReference>
<evidence type="ECO:0000313" key="16">
    <source>
        <dbReference type="Proteomes" id="UP001521209"/>
    </source>
</evidence>
<dbReference type="SMART" id="SM00382">
    <property type="entry name" value="AAA"/>
    <property type="match status" value="2"/>
</dbReference>
<dbReference type="InterPro" id="IPR050130">
    <property type="entry name" value="ClpA_ClpB"/>
</dbReference>
<dbReference type="RefSeq" id="WP_235705220.1">
    <property type="nucleotide sequence ID" value="NZ_JAKGBZ010000034.1"/>
</dbReference>
<dbReference type="SUPFAM" id="SSF52540">
    <property type="entry name" value="P-loop containing nucleoside triphosphate hydrolases"/>
    <property type="match status" value="2"/>
</dbReference>
<protein>
    <recommendedName>
        <fullName evidence="3 13">Chaperone protein ClpB</fullName>
    </recommendedName>
</protein>
<comment type="subcellular location">
    <subcellularLocation>
        <location evidence="1 13">Cytoplasm</location>
    </subcellularLocation>
</comment>
<evidence type="ECO:0000313" key="15">
    <source>
        <dbReference type="EMBL" id="MCF3947925.1"/>
    </source>
</evidence>
<dbReference type="NCBIfam" id="TIGR03346">
    <property type="entry name" value="chaperone_ClpB"/>
    <property type="match status" value="1"/>
</dbReference>
<evidence type="ECO:0000256" key="5">
    <source>
        <dbReference type="ARBA" id="ARBA00022741"/>
    </source>
</evidence>
<dbReference type="CDD" id="cd00009">
    <property type="entry name" value="AAA"/>
    <property type="match status" value="1"/>
</dbReference>
<dbReference type="InterPro" id="IPR036628">
    <property type="entry name" value="Clp_N_dom_sf"/>
</dbReference>
<evidence type="ECO:0000256" key="1">
    <source>
        <dbReference type="ARBA" id="ARBA00004496"/>
    </source>
</evidence>
<feature type="domain" description="Clp R" evidence="14">
    <location>
        <begin position="3"/>
        <end position="147"/>
    </location>
</feature>
<dbReference type="Proteomes" id="UP001521209">
    <property type="component" value="Unassembled WGS sequence"/>
</dbReference>
<organism evidence="15 16">
    <name type="scientific">Acidiphilium iwatense</name>
    <dbReference type="NCBI Taxonomy" id="768198"/>
    <lineage>
        <taxon>Bacteria</taxon>
        <taxon>Pseudomonadati</taxon>
        <taxon>Pseudomonadota</taxon>
        <taxon>Alphaproteobacteria</taxon>
        <taxon>Acetobacterales</taxon>
        <taxon>Acidocellaceae</taxon>
        <taxon>Acidiphilium</taxon>
    </lineage>
</organism>
<comment type="subunit">
    <text evidence="10">Homohexamer. The oligomerization is ATP-dependent.</text>
</comment>
<keyword evidence="7 13" id="KW-0175">Coiled coil</keyword>
<dbReference type="PROSITE" id="PS51903">
    <property type="entry name" value="CLP_R"/>
    <property type="match status" value="1"/>
</dbReference>
<evidence type="ECO:0000256" key="3">
    <source>
        <dbReference type="ARBA" id="ARBA00017574"/>
    </source>
</evidence>
<evidence type="ECO:0000259" key="14">
    <source>
        <dbReference type="PROSITE" id="PS51903"/>
    </source>
</evidence>
<dbReference type="SUPFAM" id="SSF81923">
    <property type="entry name" value="Double Clp-N motif"/>
    <property type="match status" value="1"/>
</dbReference>
<evidence type="ECO:0000256" key="13">
    <source>
        <dbReference type="RuleBase" id="RU362034"/>
    </source>
</evidence>
<evidence type="ECO:0000256" key="12">
    <source>
        <dbReference type="RuleBase" id="RU004432"/>
    </source>
</evidence>
<feature type="coiled-coil region" evidence="13">
    <location>
        <begin position="413"/>
        <end position="493"/>
    </location>
</feature>
<comment type="similarity">
    <text evidence="2 12">Belongs to the ClpA/ClpB family.</text>
</comment>
<comment type="function">
    <text evidence="9">Part of a stress-induced multi-chaperone system, it is involved in the recovery of the cell from heat-induced damage, in cooperation with DnaK, DnaJ and GrpE. Acts before DnaK, in the processing of protein aggregates. Protein binding stimulates the ATPase activity; ATP hydrolysis unfolds the denatured protein aggregates, which probably helps expose new hydrophobic binding sites on the surface of ClpB-bound aggregates, contributing to the solubilization and refolding of denatured protein aggregates by DnaK.</text>
</comment>
<dbReference type="PANTHER" id="PTHR11638">
    <property type="entry name" value="ATP-DEPENDENT CLP PROTEASE"/>
    <property type="match status" value="1"/>
</dbReference>
<dbReference type="CDD" id="cd19499">
    <property type="entry name" value="RecA-like_ClpB_Hsp104-like"/>
    <property type="match status" value="1"/>
</dbReference>
<evidence type="ECO:0000256" key="4">
    <source>
        <dbReference type="ARBA" id="ARBA00022737"/>
    </source>
</evidence>
<dbReference type="PRINTS" id="PR00300">
    <property type="entry name" value="CLPPROTEASEA"/>
</dbReference>
<evidence type="ECO:0000256" key="11">
    <source>
        <dbReference type="PROSITE-ProRule" id="PRU01251"/>
    </source>
</evidence>
<dbReference type="Pfam" id="PF17871">
    <property type="entry name" value="AAA_lid_9"/>
    <property type="match status" value="1"/>
</dbReference>
<dbReference type="InterPro" id="IPR019489">
    <property type="entry name" value="Clp_ATPase_C"/>
</dbReference>
<gene>
    <name evidence="13 15" type="primary">clpB</name>
    <name evidence="15" type="ORF">L2A60_14690</name>
</gene>
<sequence length="860" mass="94482">MDFEKFTERARGFVQAAQTIAVRDYHQFITPEHLLKAFLDDQEGAATGLIRAAGGDPGAVKFAADAAVAKLPKVQGSGAGQPQITPDLLRVLDSAQSMARKAGDEYVAQDRVLVALAASGTPAGRALASAGASAQALERAVADIRKGRTVDSANAEQNFDALKKYARDVTEAAREQKLDPVIGRDEEIRRAIQVLARRTKNNPVLIGEPGVGKTAIVEGLALRIVNGDVPEALKNKRLMALDLGALVAGAKFRGEFEERLKAVLKEIETANGEIILFIDEMHTLVGAGRADGAMDASNLIKPELARGALHCVGATTLDEYRKYIEKDAALARRFQPVFVDEPSVEDTISILRGIKEKYELHHGVRIADAALVAAATLSNRYITDRFLPDKAIDLIDEAASRLRMQVDSKPEALDELDRRLMQLKIEREALRKESDAASKERLTRLEVELADLEEKSDAMSVSWKAEKDSLAETQKLKEKLDQARGEMEMVQRAGNLARASELMYGVIPDLERKLAAGQGDGHLVNEAVTEEQIAHVVSRWTGIPVDRMLEGERAKLIRMEDELRRRVVGQEAALHAVSDAVRRARAGLQDPNRPIGSFLFLGPTGVGKTETCKALAEFLFDDERAMVRIDMSEFMEKHAVARLIGAPPGYVGYEEGGVLTEAVRRRPYQVILFDEVEKAHEDVFNVLLQVLDDGRLTDGQGRTVDFKNTIIVLTSNLGSEILAAQPEGEDVMMAEGQVMRIVRQHFRPEFLNRLDEVILFRRLQRADMATIVDIQLRHLEALLADRKITLELDQTAHDWLAETGYDPVYGARPLKRVIQRSLQNKLASLILDGTIHDGQTVKVTAGPDGLAIAGPLAQAA</sequence>
<dbReference type="InterPro" id="IPR028299">
    <property type="entry name" value="ClpA/B_CS2"/>
</dbReference>
<accession>A0ABS9DYU9</accession>
<keyword evidence="5 12" id="KW-0547">Nucleotide-binding</keyword>
<dbReference type="EMBL" id="JAKGBZ010000034">
    <property type="protein sequence ID" value="MCF3947925.1"/>
    <property type="molecule type" value="Genomic_DNA"/>
</dbReference>
<keyword evidence="13" id="KW-0346">Stress response</keyword>
<dbReference type="PANTHER" id="PTHR11638:SF18">
    <property type="entry name" value="HEAT SHOCK PROTEIN 104"/>
    <property type="match status" value="1"/>
</dbReference>
<evidence type="ECO:0000256" key="9">
    <source>
        <dbReference type="ARBA" id="ARBA00025613"/>
    </source>
</evidence>
<keyword evidence="8 12" id="KW-0143">Chaperone</keyword>
<keyword evidence="16" id="KW-1185">Reference proteome</keyword>
<dbReference type="Pfam" id="PF10431">
    <property type="entry name" value="ClpB_D2-small"/>
    <property type="match status" value="1"/>
</dbReference>
<evidence type="ECO:0000256" key="2">
    <source>
        <dbReference type="ARBA" id="ARBA00008675"/>
    </source>
</evidence>
<comment type="subunit">
    <text evidence="13">Homohexamer; The oligomerization is ATP-dependent.</text>
</comment>
<evidence type="ECO:0000256" key="8">
    <source>
        <dbReference type="ARBA" id="ARBA00023186"/>
    </source>
</evidence>
<dbReference type="Pfam" id="PF02861">
    <property type="entry name" value="Clp_N"/>
    <property type="match status" value="1"/>
</dbReference>